<name>A0ABW2DJC9_9BACT</name>
<dbReference type="Proteomes" id="UP001596405">
    <property type="component" value="Unassembled WGS sequence"/>
</dbReference>
<reference evidence="2" key="1">
    <citation type="journal article" date="2019" name="Int. J. Syst. Evol. Microbiol.">
        <title>The Global Catalogue of Microorganisms (GCM) 10K type strain sequencing project: providing services to taxonomists for standard genome sequencing and annotation.</title>
        <authorList>
            <consortium name="The Broad Institute Genomics Platform"/>
            <consortium name="The Broad Institute Genome Sequencing Center for Infectious Disease"/>
            <person name="Wu L."/>
            <person name="Ma J."/>
        </authorList>
    </citation>
    <scope>NUCLEOTIDE SEQUENCE [LARGE SCALE GENOMIC DNA]</scope>
    <source>
        <strain evidence="2">CGMCC 4.7393</strain>
    </source>
</reference>
<sequence>MPFKPLPIKHNSEGKVRTVGFELEFANVKVDKCVQIVQGLYGGTIEKKHRFSQKVVNTRLGDFSVEIDLKLLTEKQYKSVFESLNIDLKNIKIGNSTLEDKVESALESMIQTVIPYEVGAPPIPFDQLDQLEPLRQALMEHHAEGTEAFLTNAFGTHINTELPDTETETILRYIRAFLLLYPWLLEAGDTDFARRMTSFINPYPAEYIALVLPPSYAPDLDTLIDDYHTLNPDRNRPLDMYPLFAALREDKIAQYTNLGSVKARKTFHYRLPNSRISDPNWTLAQEWNNWVVIEELASDPAKINAMSEDYLALKADTFIGFEQKWINKTKDWLA</sequence>
<keyword evidence="2" id="KW-1185">Reference proteome</keyword>
<organism evidence="1 2">
    <name type="scientific">Rufibacter roseus</name>
    <dbReference type="NCBI Taxonomy" id="1567108"/>
    <lineage>
        <taxon>Bacteria</taxon>
        <taxon>Pseudomonadati</taxon>
        <taxon>Bacteroidota</taxon>
        <taxon>Cytophagia</taxon>
        <taxon>Cytophagales</taxon>
        <taxon>Hymenobacteraceae</taxon>
        <taxon>Rufibacter</taxon>
    </lineage>
</organism>
<proteinExistence type="predicted"/>
<evidence type="ECO:0000313" key="1">
    <source>
        <dbReference type="EMBL" id="MFC6997982.1"/>
    </source>
</evidence>
<evidence type="ECO:0000313" key="2">
    <source>
        <dbReference type="Proteomes" id="UP001596405"/>
    </source>
</evidence>
<dbReference type="InterPro" id="IPR022025">
    <property type="entry name" value="Amidoligase_2"/>
</dbReference>
<protein>
    <submittedName>
        <fullName evidence="1">Amidoligase family protein</fullName>
    </submittedName>
</protein>
<comment type="caution">
    <text evidence="1">The sequence shown here is derived from an EMBL/GenBank/DDBJ whole genome shotgun (WGS) entry which is preliminary data.</text>
</comment>
<dbReference type="Pfam" id="PF12224">
    <property type="entry name" value="Amidoligase_2"/>
    <property type="match status" value="1"/>
</dbReference>
<dbReference type="EMBL" id="JBHSYQ010000004">
    <property type="protein sequence ID" value="MFC6997982.1"/>
    <property type="molecule type" value="Genomic_DNA"/>
</dbReference>
<dbReference type="RefSeq" id="WP_377130723.1">
    <property type="nucleotide sequence ID" value="NZ_JBHSYQ010000004.1"/>
</dbReference>
<gene>
    <name evidence="1" type="ORF">ACFQHR_10115</name>
</gene>
<accession>A0ABW2DJC9</accession>